<dbReference type="KEGG" id="mcub:MCBB_0900"/>
<keyword evidence="2" id="KW-0328">Glycosyltransferase</keyword>
<reference evidence="4 5" key="1">
    <citation type="submission" date="2016-08" db="EMBL/GenBank/DDBJ databases">
        <authorList>
            <person name="Seilhamer J.J."/>
        </authorList>
    </citation>
    <scope>NUCLEOTIDE SEQUENCE [LARGE SCALE GENOMIC DNA]</scope>
    <source>
        <strain evidence="4">Buetzberg</strain>
    </source>
</reference>
<dbReference type="AlphaFoldDB" id="A0A1D3L1B4"/>
<gene>
    <name evidence="4" type="ORF">MCBB_0900</name>
</gene>
<evidence type="ECO:0000313" key="5">
    <source>
        <dbReference type="Proteomes" id="UP000094707"/>
    </source>
</evidence>
<dbReference type="PANTHER" id="PTHR43179">
    <property type="entry name" value="RHAMNOSYLTRANSFERASE WBBL"/>
    <property type="match status" value="1"/>
</dbReference>
<keyword evidence="3 4" id="KW-0808">Transferase</keyword>
<evidence type="ECO:0000256" key="3">
    <source>
        <dbReference type="ARBA" id="ARBA00022679"/>
    </source>
</evidence>
<name>A0A1D3L1B4_9EURY</name>
<dbReference type="GeneID" id="30411748"/>
<protein>
    <submittedName>
        <fullName evidence="4">Glycosyl transferase family 2</fullName>
    </submittedName>
</protein>
<dbReference type="STRING" id="118062.MCBB_0900"/>
<dbReference type="OrthoDB" id="46222at2157"/>
<evidence type="ECO:0000256" key="1">
    <source>
        <dbReference type="ARBA" id="ARBA00006739"/>
    </source>
</evidence>
<dbReference type="GO" id="GO:0016757">
    <property type="term" value="F:glycosyltransferase activity"/>
    <property type="evidence" value="ECO:0007669"/>
    <property type="project" value="UniProtKB-KW"/>
</dbReference>
<dbReference type="Pfam" id="PF13641">
    <property type="entry name" value="Glyco_tranf_2_3"/>
    <property type="match status" value="1"/>
</dbReference>
<dbReference type="SUPFAM" id="SSF53448">
    <property type="entry name" value="Nucleotide-diphospho-sugar transferases"/>
    <property type="match status" value="1"/>
</dbReference>
<dbReference type="RefSeq" id="WP_071906621.1">
    <property type="nucleotide sequence ID" value="NZ_LT607756.1"/>
</dbReference>
<organism evidence="4 5">
    <name type="scientific">Methanobacterium congolense</name>
    <dbReference type="NCBI Taxonomy" id="118062"/>
    <lineage>
        <taxon>Archaea</taxon>
        <taxon>Methanobacteriati</taxon>
        <taxon>Methanobacteriota</taxon>
        <taxon>Methanomada group</taxon>
        <taxon>Methanobacteria</taxon>
        <taxon>Methanobacteriales</taxon>
        <taxon>Methanobacteriaceae</taxon>
        <taxon>Methanobacterium</taxon>
    </lineage>
</organism>
<dbReference type="Proteomes" id="UP000094707">
    <property type="component" value="Chromosome I"/>
</dbReference>
<dbReference type="PATRIC" id="fig|129848.4.peg.905"/>
<dbReference type="CDD" id="cd04186">
    <property type="entry name" value="GT_2_like_c"/>
    <property type="match status" value="1"/>
</dbReference>
<accession>A0A1D3L1B4</accession>
<evidence type="ECO:0000313" key="4">
    <source>
        <dbReference type="EMBL" id="SCG85464.1"/>
    </source>
</evidence>
<dbReference type="EMBL" id="LT607756">
    <property type="protein sequence ID" value="SCG85464.1"/>
    <property type="molecule type" value="Genomic_DNA"/>
</dbReference>
<sequence length="326" mass="37470">MDDLRVSIVILNWNGWKDTLECLDSLWEINYPNYDIIIVDNDSYDDSVLKIRKYLEMVFKTDNSLKKHFEVKETSQMDLKEEPEESTKNEVTLIKARENLGFSCGNNLGIEYALKFTKPDYLLLLNNDTVVKGDFLNGLLAPAIAYEGVGVVGPKTCYFPEKDYINSAGAQMKWPLGIAQNRGIGELDQGQYDESREVDSVLGACMLIRSHVIEEVGMLDSNFFLMMEETDFCLRVAKAGYKIFYQPSSIVYHKEGFSTRSSQLSLYYSYRNRIIILKKHLSHSKLIIYSNLIFFRALMDAMAFWIRGEWKLSGAVIRGCYAGWKF</sequence>
<dbReference type="InterPro" id="IPR029044">
    <property type="entry name" value="Nucleotide-diphossugar_trans"/>
</dbReference>
<comment type="similarity">
    <text evidence="1">Belongs to the glycosyltransferase 2 family.</text>
</comment>
<dbReference type="Gene3D" id="3.90.550.10">
    <property type="entry name" value="Spore Coat Polysaccharide Biosynthesis Protein SpsA, Chain A"/>
    <property type="match status" value="1"/>
</dbReference>
<proteinExistence type="inferred from homology"/>
<evidence type="ECO:0000256" key="2">
    <source>
        <dbReference type="ARBA" id="ARBA00022676"/>
    </source>
</evidence>
<dbReference type="PANTHER" id="PTHR43179:SF12">
    <property type="entry name" value="GALACTOFURANOSYLTRANSFERASE GLFT2"/>
    <property type="match status" value="1"/>
</dbReference>
<keyword evidence="5" id="KW-1185">Reference proteome</keyword>